<comment type="caution">
    <text evidence="1">The sequence shown here is derived from an EMBL/GenBank/DDBJ whole genome shotgun (WGS) entry which is preliminary data.</text>
</comment>
<keyword evidence="2" id="KW-1185">Reference proteome</keyword>
<accession>A0ABT4DB61</accession>
<dbReference type="Proteomes" id="UP001144612">
    <property type="component" value="Unassembled WGS sequence"/>
</dbReference>
<dbReference type="EMBL" id="JAPQFJ010000013">
    <property type="protein sequence ID" value="MCY6959423.1"/>
    <property type="molecule type" value="Genomic_DNA"/>
</dbReference>
<dbReference type="RefSeq" id="WP_268061853.1">
    <property type="nucleotide sequence ID" value="NZ_JAPQFJ010000013.1"/>
</dbReference>
<protein>
    <submittedName>
        <fullName evidence="1">Uncharacterized protein</fullName>
    </submittedName>
</protein>
<gene>
    <name evidence="1" type="ORF">OW729_12465</name>
</gene>
<name>A0ABT4DB61_9CLOT</name>
<evidence type="ECO:0000313" key="2">
    <source>
        <dbReference type="Proteomes" id="UP001144612"/>
    </source>
</evidence>
<evidence type="ECO:0000313" key="1">
    <source>
        <dbReference type="EMBL" id="MCY6959423.1"/>
    </source>
</evidence>
<organism evidence="1 2">
    <name type="scientific">Clostridium brassicae</name>
    <dbReference type="NCBI Taxonomy" id="2999072"/>
    <lineage>
        <taxon>Bacteria</taxon>
        <taxon>Bacillati</taxon>
        <taxon>Bacillota</taxon>
        <taxon>Clostridia</taxon>
        <taxon>Eubacteriales</taxon>
        <taxon>Clostridiaceae</taxon>
        <taxon>Clostridium</taxon>
    </lineage>
</organism>
<reference evidence="1" key="1">
    <citation type="submission" date="2022-12" db="EMBL/GenBank/DDBJ databases">
        <title>Clostridium sp. nov., isolated from industrial wastewater.</title>
        <authorList>
            <person name="Jiayan W."/>
        </authorList>
    </citation>
    <scope>NUCLEOTIDE SEQUENCE</scope>
    <source>
        <strain evidence="1">ZC22-4</strain>
    </source>
</reference>
<sequence>MYTKQIQFKEGIVINGKSVSKSLTAFTIMVSLVTSLFTGINPKIAKAEETKKTKITRPFVRATKDELKETLVIDGVTWKRISLVEEKKQFFPEIRFSHHRELITNYYLLWNYDNKDGSKGHLSKGKQTNYWNYHDNGYGFQSGYKVWDGYESKGGNYNADKDLSLRVEITQGQKNTSSGKDFLNNEFQTKDKNGLEYVFQTGGSFTDDIMFYASKEVIEEFLKTDYGESSTFNLNDFKRSAKLENRMVRPTDEGTADPKVSQYVESHQTDLHSKGDCRDSSIGDKLENAPAGINYNIYNDYYKKYNFEQYTNANTDISKIKDKLVVVEKAKKKGDIDILGKNYFKA</sequence>
<proteinExistence type="predicted"/>